<comment type="caution">
    <text evidence="1">The sequence shown here is derived from an EMBL/GenBank/DDBJ whole genome shotgun (WGS) entry which is preliminary data.</text>
</comment>
<dbReference type="Proteomes" id="UP000593567">
    <property type="component" value="Unassembled WGS sequence"/>
</dbReference>
<reference evidence="1" key="1">
    <citation type="submission" date="2020-06" db="EMBL/GenBank/DDBJ databases">
        <title>Draft genome of Bugula neritina, a colonial animal packing powerful symbionts and potential medicines.</title>
        <authorList>
            <person name="Rayko M."/>
        </authorList>
    </citation>
    <scope>NUCLEOTIDE SEQUENCE [LARGE SCALE GENOMIC DNA]</scope>
    <source>
        <strain evidence="1">Kwan_BN1</strain>
    </source>
</reference>
<evidence type="ECO:0000313" key="2">
    <source>
        <dbReference type="Proteomes" id="UP000593567"/>
    </source>
</evidence>
<name>A0A7J7KMV0_BUGNE</name>
<evidence type="ECO:0000313" key="1">
    <source>
        <dbReference type="EMBL" id="KAF6039491.1"/>
    </source>
</evidence>
<protein>
    <submittedName>
        <fullName evidence="1">Uncharacterized protein</fullName>
    </submittedName>
</protein>
<dbReference type="EMBL" id="VXIV02000249">
    <property type="protein sequence ID" value="KAF6039491.1"/>
    <property type="molecule type" value="Genomic_DNA"/>
</dbReference>
<dbReference type="AlphaFoldDB" id="A0A7J7KMV0"/>
<proteinExistence type="predicted"/>
<organism evidence="1 2">
    <name type="scientific">Bugula neritina</name>
    <name type="common">Brown bryozoan</name>
    <name type="synonym">Sertularia neritina</name>
    <dbReference type="NCBI Taxonomy" id="10212"/>
    <lineage>
        <taxon>Eukaryota</taxon>
        <taxon>Metazoa</taxon>
        <taxon>Spiralia</taxon>
        <taxon>Lophotrochozoa</taxon>
        <taxon>Bryozoa</taxon>
        <taxon>Gymnolaemata</taxon>
        <taxon>Cheilostomatida</taxon>
        <taxon>Flustrina</taxon>
        <taxon>Buguloidea</taxon>
        <taxon>Bugulidae</taxon>
        <taxon>Bugula</taxon>
    </lineage>
</organism>
<accession>A0A7J7KMV0</accession>
<sequence>MVLNRNPNGYFSHQPPLHFTRNDYHLMKNCKNQPIRDRIIFYLSLITIIEGIYKHEYAKQNTLWPQPKITLK</sequence>
<keyword evidence="2" id="KW-1185">Reference proteome</keyword>
<gene>
    <name evidence="1" type="ORF">EB796_002206</name>
</gene>